<accession>A0ABT7JLH4</accession>
<dbReference type="RefSeq" id="WP_285525657.1">
    <property type="nucleotide sequence ID" value="NZ_JASNGB010000361.1"/>
</dbReference>
<organism evidence="2 3">
    <name type="scientific">Deinococcus rhizophilus</name>
    <dbReference type="NCBI Taxonomy" id="3049544"/>
    <lineage>
        <taxon>Bacteria</taxon>
        <taxon>Thermotogati</taxon>
        <taxon>Deinococcota</taxon>
        <taxon>Deinococci</taxon>
        <taxon>Deinococcales</taxon>
        <taxon>Deinococcaceae</taxon>
        <taxon>Deinococcus</taxon>
    </lineage>
</organism>
<sequence>QDLREVAYFGAVQTGADGRAQVRVKVPEALGRYRITARAFTPSGGAGDARAGITATLPFAVRLTGPRVLTQGDVGSAYLGVQDRTGGKTARAQLSVGTEVTTRTLTLNGGDAVARFPLEAPARGQQLTLEARATSSGGRTDALRQTLPLRPAGPRTRLTREGTLTAAGTRTVEFGVPSGEQAEALTVTLAATPLQAALADLDAYLADPAQRWATTDAVAARLRANLDLVGLAG</sequence>
<feature type="non-terminal residue" evidence="2">
    <location>
        <position position="1"/>
    </location>
</feature>
<feature type="non-terminal residue" evidence="2">
    <location>
        <position position="233"/>
    </location>
</feature>
<keyword evidence="3" id="KW-1185">Reference proteome</keyword>
<evidence type="ECO:0000259" key="1">
    <source>
        <dbReference type="SMART" id="SM01360"/>
    </source>
</evidence>
<dbReference type="Proteomes" id="UP001302059">
    <property type="component" value="Unassembled WGS sequence"/>
</dbReference>
<dbReference type="InterPro" id="IPR001599">
    <property type="entry name" value="Macroglobln_a2"/>
</dbReference>
<dbReference type="Pfam" id="PF00207">
    <property type="entry name" value="A2M"/>
    <property type="match status" value="1"/>
</dbReference>
<dbReference type="EMBL" id="JASNGB010000361">
    <property type="protein sequence ID" value="MDL2345898.1"/>
    <property type="molecule type" value="Genomic_DNA"/>
</dbReference>
<feature type="domain" description="Alpha-2-macroglobulin" evidence="1">
    <location>
        <begin position="6"/>
        <end position="96"/>
    </location>
</feature>
<reference evidence="2 3" key="1">
    <citation type="submission" date="2023-05" db="EMBL/GenBank/DDBJ databases">
        <authorList>
            <person name="Gao F."/>
        </authorList>
    </citation>
    <scope>NUCLEOTIDE SEQUENCE [LARGE SCALE GENOMIC DNA]</scope>
    <source>
        <strain evidence="2 3">MIMF12</strain>
    </source>
</reference>
<dbReference type="SMART" id="SM01360">
    <property type="entry name" value="A2M"/>
    <property type="match status" value="1"/>
</dbReference>
<protein>
    <submittedName>
        <fullName evidence="2">Alpha-2-macroglobulin family protein</fullName>
    </submittedName>
</protein>
<proteinExistence type="predicted"/>
<name>A0ABT7JLH4_9DEIO</name>
<gene>
    <name evidence="2" type="ORF">QOL99_17350</name>
</gene>
<evidence type="ECO:0000313" key="3">
    <source>
        <dbReference type="Proteomes" id="UP001302059"/>
    </source>
</evidence>
<comment type="caution">
    <text evidence="2">The sequence shown here is derived from an EMBL/GenBank/DDBJ whole genome shotgun (WGS) entry which is preliminary data.</text>
</comment>
<evidence type="ECO:0000313" key="2">
    <source>
        <dbReference type="EMBL" id="MDL2345898.1"/>
    </source>
</evidence>